<feature type="chain" id="PRO_5040909080" description="peptidylprolyl isomerase" evidence="8">
    <location>
        <begin position="22"/>
        <end position="255"/>
    </location>
</feature>
<protein>
    <recommendedName>
        <fullName evidence="2">peptidylprolyl isomerase</fullName>
        <ecNumber evidence="2">5.2.1.8</ecNumber>
    </recommendedName>
</protein>
<feature type="signal peptide" evidence="8">
    <location>
        <begin position="1"/>
        <end position="21"/>
    </location>
</feature>
<dbReference type="GO" id="GO:0003755">
    <property type="term" value="F:peptidyl-prolyl cis-trans isomerase activity"/>
    <property type="evidence" value="ECO:0007669"/>
    <property type="project" value="UniProtKB-KW"/>
</dbReference>
<sequence>MKKMFMIFGTGLLALSLAACGGESDQQADTPEGEATETDQQAPDSEEVAQDPQSVLDTENIPDVIATVNGEDINKDIYVASLEQQANLLLAQGIELESEEAAGYLEMLEEQLLQQIINERMIIQAADNEGIEATDEEIDAELDLITSQFESEEQLQETLDEQGVTMEELRADISDFVKRDKYVEAHTTAEEVSDEELQAAYDEMVEMAGEGSSELPAFEDYREELQAQLQSEKQQEQLSQIIEDLREESDITIHI</sequence>
<keyword evidence="6" id="KW-0175">Coiled coil</keyword>
<feature type="region of interest" description="Disordered" evidence="7">
    <location>
        <begin position="21"/>
        <end position="55"/>
    </location>
</feature>
<evidence type="ECO:0000256" key="5">
    <source>
        <dbReference type="ARBA" id="ARBA00023235"/>
    </source>
</evidence>
<dbReference type="PANTHER" id="PTHR47245:SF1">
    <property type="entry name" value="FOLDASE PROTEIN PRSA"/>
    <property type="match status" value="1"/>
</dbReference>
<evidence type="ECO:0000256" key="8">
    <source>
        <dbReference type="SAM" id="SignalP"/>
    </source>
</evidence>
<dbReference type="InterPro" id="IPR027304">
    <property type="entry name" value="Trigger_fact/SurA_dom_sf"/>
</dbReference>
<comment type="catalytic activity">
    <reaction evidence="1">
        <text>[protein]-peptidylproline (omega=180) = [protein]-peptidylproline (omega=0)</text>
        <dbReference type="Rhea" id="RHEA:16237"/>
        <dbReference type="Rhea" id="RHEA-COMP:10747"/>
        <dbReference type="Rhea" id="RHEA-COMP:10748"/>
        <dbReference type="ChEBI" id="CHEBI:83833"/>
        <dbReference type="ChEBI" id="CHEBI:83834"/>
        <dbReference type="EC" id="5.2.1.8"/>
    </reaction>
</comment>
<gene>
    <name evidence="9" type="ORF">M3202_20450</name>
</gene>
<evidence type="ECO:0000256" key="7">
    <source>
        <dbReference type="SAM" id="MobiDB-lite"/>
    </source>
</evidence>
<accession>A0A9X2IR06</accession>
<comment type="caution">
    <text evidence="9">The sequence shown here is derived from an EMBL/GenBank/DDBJ whole genome shotgun (WGS) entry which is preliminary data.</text>
</comment>
<dbReference type="EMBL" id="JAMBOL010000037">
    <property type="protein sequence ID" value="MCM3716421.1"/>
    <property type="molecule type" value="Genomic_DNA"/>
</dbReference>
<dbReference type="PANTHER" id="PTHR47245">
    <property type="entry name" value="PEPTIDYLPROLYL ISOMERASE"/>
    <property type="match status" value="1"/>
</dbReference>
<dbReference type="EC" id="5.2.1.8" evidence="2"/>
<keyword evidence="3 8" id="KW-0732">Signal</keyword>
<keyword evidence="5" id="KW-0413">Isomerase</keyword>
<proteinExistence type="predicted"/>
<evidence type="ECO:0000256" key="2">
    <source>
        <dbReference type="ARBA" id="ARBA00013194"/>
    </source>
</evidence>
<dbReference type="Pfam" id="PF13624">
    <property type="entry name" value="SurA_N_3"/>
    <property type="match status" value="1"/>
</dbReference>
<evidence type="ECO:0000256" key="6">
    <source>
        <dbReference type="SAM" id="Coils"/>
    </source>
</evidence>
<evidence type="ECO:0000313" key="9">
    <source>
        <dbReference type="EMBL" id="MCM3716421.1"/>
    </source>
</evidence>
<evidence type="ECO:0000256" key="4">
    <source>
        <dbReference type="ARBA" id="ARBA00023110"/>
    </source>
</evidence>
<dbReference type="Gene3D" id="1.10.4030.10">
    <property type="entry name" value="Porin chaperone SurA, peptide-binding domain"/>
    <property type="match status" value="1"/>
</dbReference>
<organism evidence="9 10">
    <name type="scientific">Halalkalibacter oceani</name>
    <dbReference type="NCBI Taxonomy" id="1653776"/>
    <lineage>
        <taxon>Bacteria</taxon>
        <taxon>Bacillati</taxon>
        <taxon>Bacillota</taxon>
        <taxon>Bacilli</taxon>
        <taxon>Bacillales</taxon>
        <taxon>Bacillaceae</taxon>
        <taxon>Halalkalibacter</taxon>
    </lineage>
</organism>
<dbReference type="RefSeq" id="WP_251225076.1">
    <property type="nucleotide sequence ID" value="NZ_JAMBOL010000037.1"/>
</dbReference>
<dbReference type="InterPro" id="IPR050245">
    <property type="entry name" value="PrsA_foldase"/>
</dbReference>
<dbReference type="Proteomes" id="UP001139179">
    <property type="component" value="Unassembled WGS sequence"/>
</dbReference>
<keyword evidence="4" id="KW-0697">Rotamase</keyword>
<reference evidence="9" key="1">
    <citation type="submission" date="2022-05" db="EMBL/GenBank/DDBJ databases">
        <title>Comparative Genomics of Spacecraft Associated Microbes.</title>
        <authorList>
            <person name="Tran M.T."/>
            <person name="Wright A."/>
            <person name="Seuylemezian A."/>
            <person name="Eisen J."/>
            <person name="Coil D."/>
        </authorList>
    </citation>
    <scope>NUCLEOTIDE SEQUENCE</scope>
    <source>
        <strain evidence="9">214.1.1</strain>
    </source>
</reference>
<evidence type="ECO:0000313" key="10">
    <source>
        <dbReference type="Proteomes" id="UP001139179"/>
    </source>
</evidence>
<keyword evidence="10" id="KW-1185">Reference proteome</keyword>
<evidence type="ECO:0000256" key="3">
    <source>
        <dbReference type="ARBA" id="ARBA00022729"/>
    </source>
</evidence>
<name>A0A9X2IR06_9BACI</name>
<dbReference type="PROSITE" id="PS51257">
    <property type="entry name" value="PROKAR_LIPOPROTEIN"/>
    <property type="match status" value="1"/>
</dbReference>
<feature type="coiled-coil region" evidence="6">
    <location>
        <begin position="215"/>
        <end position="248"/>
    </location>
</feature>
<dbReference type="SUPFAM" id="SSF109998">
    <property type="entry name" value="Triger factor/SurA peptide-binding domain-like"/>
    <property type="match status" value="1"/>
</dbReference>
<dbReference type="AlphaFoldDB" id="A0A9X2IR06"/>
<evidence type="ECO:0000256" key="1">
    <source>
        <dbReference type="ARBA" id="ARBA00000971"/>
    </source>
</evidence>